<keyword evidence="1" id="KW-0732">Signal</keyword>
<dbReference type="InterPro" id="IPR029052">
    <property type="entry name" value="Metallo-depent_PP-like"/>
</dbReference>
<feature type="signal peptide" evidence="1">
    <location>
        <begin position="1"/>
        <end position="23"/>
    </location>
</feature>
<evidence type="ECO:0000259" key="2">
    <source>
        <dbReference type="Pfam" id="PF00149"/>
    </source>
</evidence>
<sequence length="666" mass="74245">MVRIALCTIAVLPVFLVVGCAPSEPPVAKVQQIAFMPDIHFHDIYAEFEDNSFQGLENTISGQRATIRTMQAQLQSTRLFNENYFALIAALDDVVRRGITLVALPGDFSDDGQPIHLRGLQKILAHYQSAHGLQFFAAPGNHDPVKPFDSAAGKADFAGEGGFDQRIFSRGAAECADYDGEWASIDAGYALNTICTEEIRQLGYQGVMDLLSDFGFYPKAEYLYWETPYSSYLNQPSSAYHLSIAEAEADYSKRLYEICLEGTGGKYKKENYTHCSLVADASYLVEPVAGVWLLAIDANVYVPDAQQPDGGYHGSSSAGYNRMVTHKAHVIEWIADVVARASQHNKQLIAFSHFPMTDFYDGQSEAIAEAFGETAFQLQRKPEKHVSQVLADTGLKLHIGGHMHFNDTGMIKGTRGNILFNIQAPSLAAYLPAYKIVTLSDSKKLTVETVVLDDVPRFSELFEHYRVEHQRLHQQQATTLWDRNVLAAKSYREFTQWHIRELVRHRFLPGEWTDEMQTLLFNLKGDELLQLSQLSPAPDWSAFDNQQWTDLKAGASWQAAAEKAARLLSQNPWSMDDFSQWSAFDLAVDFYKIRNAGDLALADIGKARMAQYKLLGGAMQQQAVQQPDAGPIVQISRVLSVLQGLSEGLPNDRFVIDLEKGTLAVH</sequence>
<evidence type="ECO:0000256" key="1">
    <source>
        <dbReference type="SAM" id="SignalP"/>
    </source>
</evidence>
<comment type="caution">
    <text evidence="3">The sequence shown here is derived from an EMBL/GenBank/DDBJ whole genome shotgun (WGS) entry which is preliminary data.</text>
</comment>
<feature type="domain" description="Calcineurin-like phosphoesterase" evidence="2">
    <location>
        <begin position="33"/>
        <end position="155"/>
    </location>
</feature>
<accession>A0A928YSE8</accession>
<dbReference type="PROSITE" id="PS51257">
    <property type="entry name" value="PROKAR_LIPOPROTEIN"/>
    <property type="match status" value="1"/>
</dbReference>
<keyword evidence="4" id="KW-1185">Reference proteome</keyword>
<dbReference type="EMBL" id="PRDL01000001">
    <property type="protein sequence ID" value="MBE8716351.1"/>
    <property type="molecule type" value="Genomic_DNA"/>
</dbReference>
<dbReference type="Pfam" id="PF00149">
    <property type="entry name" value="Metallophos"/>
    <property type="match status" value="1"/>
</dbReference>
<feature type="chain" id="PRO_5036702272" evidence="1">
    <location>
        <begin position="24"/>
        <end position="666"/>
    </location>
</feature>
<evidence type="ECO:0000313" key="3">
    <source>
        <dbReference type="EMBL" id="MBE8716351.1"/>
    </source>
</evidence>
<protein>
    <submittedName>
        <fullName evidence="3">Metallophosphoesterase</fullName>
    </submittedName>
</protein>
<dbReference type="GO" id="GO:0016787">
    <property type="term" value="F:hydrolase activity"/>
    <property type="evidence" value="ECO:0007669"/>
    <property type="project" value="InterPro"/>
</dbReference>
<dbReference type="Proteomes" id="UP000652567">
    <property type="component" value="Unassembled WGS sequence"/>
</dbReference>
<proteinExistence type="predicted"/>
<gene>
    <name evidence="3" type="ORF">C4F51_04030</name>
</gene>
<organism evidence="3 4">
    <name type="scientific">Cellvibrio polysaccharolyticus</name>
    <dbReference type="NCBI Taxonomy" id="2082724"/>
    <lineage>
        <taxon>Bacteria</taxon>
        <taxon>Pseudomonadati</taxon>
        <taxon>Pseudomonadota</taxon>
        <taxon>Gammaproteobacteria</taxon>
        <taxon>Cellvibrionales</taxon>
        <taxon>Cellvibrionaceae</taxon>
        <taxon>Cellvibrio</taxon>
    </lineage>
</organism>
<reference evidence="3" key="1">
    <citation type="submission" date="2018-07" db="EMBL/GenBank/DDBJ databases">
        <title>Genome assembly of strain Ka43.</title>
        <authorList>
            <person name="Kukolya J."/>
            <person name="Nagy I."/>
            <person name="Horvath B."/>
            <person name="Toth A."/>
        </authorList>
    </citation>
    <scope>NUCLEOTIDE SEQUENCE</scope>
    <source>
        <strain evidence="3">KB43</strain>
    </source>
</reference>
<evidence type="ECO:0000313" key="4">
    <source>
        <dbReference type="Proteomes" id="UP000652567"/>
    </source>
</evidence>
<name>A0A928YSE8_9GAMM</name>
<dbReference type="SUPFAM" id="SSF56300">
    <property type="entry name" value="Metallo-dependent phosphatases"/>
    <property type="match status" value="1"/>
</dbReference>
<dbReference type="InterPro" id="IPR004843">
    <property type="entry name" value="Calcineurin-like_PHP"/>
</dbReference>
<dbReference type="AlphaFoldDB" id="A0A928YSE8"/>
<dbReference type="Gene3D" id="3.60.21.10">
    <property type="match status" value="2"/>
</dbReference>